<reference evidence="2 3" key="1">
    <citation type="submission" date="2019-10" db="EMBL/GenBank/DDBJ databases">
        <title>Bifidobacterium from non-human primates.</title>
        <authorList>
            <person name="Modesto M."/>
        </authorList>
    </citation>
    <scope>NUCLEOTIDE SEQUENCE [LARGE SCALE GENOMIC DNA]</scope>
    <source>
        <strain evidence="2 3">TREM</strain>
    </source>
</reference>
<comment type="caution">
    <text evidence="2">The sequence shown here is derived from an EMBL/GenBank/DDBJ whole genome shotgun (WGS) entry which is preliminary data.</text>
</comment>
<proteinExistence type="predicted"/>
<protein>
    <submittedName>
        <fullName evidence="2">Uncharacterized protein</fullName>
    </submittedName>
</protein>
<name>A0A7K3TD31_9BIFI</name>
<organism evidence="2 3">
    <name type="scientific">Bifidobacterium ramosum</name>
    <dbReference type="NCBI Taxonomy" id="1798158"/>
    <lineage>
        <taxon>Bacteria</taxon>
        <taxon>Bacillati</taxon>
        <taxon>Actinomycetota</taxon>
        <taxon>Actinomycetes</taxon>
        <taxon>Bifidobacteriales</taxon>
        <taxon>Bifidobacteriaceae</taxon>
        <taxon>Bifidobacterium</taxon>
    </lineage>
</organism>
<evidence type="ECO:0000313" key="3">
    <source>
        <dbReference type="Proteomes" id="UP000469943"/>
    </source>
</evidence>
<dbReference type="Proteomes" id="UP000469943">
    <property type="component" value="Unassembled WGS sequence"/>
</dbReference>
<evidence type="ECO:0000313" key="2">
    <source>
        <dbReference type="EMBL" id="NEG72276.1"/>
    </source>
</evidence>
<feature type="compositionally biased region" description="Polar residues" evidence="1">
    <location>
        <begin position="18"/>
        <end position="27"/>
    </location>
</feature>
<dbReference type="AlphaFoldDB" id="A0A7K3TD31"/>
<sequence length="97" mass="10099">MATAIASRYEYDIGNGDTKPTQISVVTSHAPASGASANTGSDANASNGISRYDTWKFAVGQRRIVSVTTQQATVAHAMVRVRRGGVNCGVNRGVDDG</sequence>
<accession>A0A7K3TD31</accession>
<dbReference type="EMBL" id="WHZX01000007">
    <property type="protein sequence ID" value="NEG72276.1"/>
    <property type="molecule type" value="Genomic_DNA"/>
</dbReference>
<feature type="compositionally biased region" description="Polar residues" evidence="1">
    <location>
        <begin position="35"/>
        <end position="47"/>
    </location>
</feature>
<feature type="region of interest" description="Disordered" evidence="1">
    <location>
        <begin position="12"/>
        <end position="47"/>
    </location>
</feature>
<evidence type="ECO:0000256" key="1">
    <source>
        <dbReference type="SAM" id="MobiDB-lite"/>
    </source>
</evidence>
<gene>
    <name evidence="2" type="ORF">GFD24_08700</name>
</gene>